<dbReference type="EMBL" id="CAJOBC010004052">
    <property type="protein sequence ID" value="CAF3812568.1"/>
    <property type="molecule type" value="Genomic_DNA"/>
</dbReference>
<evidence type="ECO:0000313" key="3">
    <source>
        <dbReference type="EMBL" id="CAF3812568.1"/>
    </source>
</evidence>
<reference evidence="2" key="1">
    <citation type="submission" date="2021-02" db="EMBL/GenBank/DDBJ databases">
        <authorList>
            <person name="Nowell W R."/>
        </authorList>
    </citation>
    <scope>NUCLEOTIDE SEQUENCE</scope>
</reference>
<dbReference type="OrthoDB" id="410104at2759"/>
<dbReference type="PANTHER" id="PTHR16222:SF12">
    <property type="entry name" value="ADP-RIBOSYLGLYCOHYDROLASE-RELATED"/>
    <property type="match status" value="1"/>
</dbReference>
<keyword evidence="4" id="KW-1185">Reference proteome</keyword>
<feature type="binding site" evidence="1">
    <location>
        <position position="84"/>
    </location>
    <ligand>
        <name>Mg(2+)</name>
        <dbReference type="ChEBI" id="CHEBI:18420"/>
        <label>1</label>
    </ligand>
</feature>
<dbReference type="GO" id="GO:0046872">
    <property type="term" value="F:metal ion binding"/>
    <property type="evidence" value="ECO:0007669"/>
    <property type="project" value="UniProtKB-KW"/>
</dbReference>
<feature type="binding site" evidence="1">
    <location>
        <position position="86"/>
    </location>
    <ligand>
        <name>Mg(2+)</name>
        <dbReference type="ChEBI" id="CHEBI:18420"/>
        <label>1</label>
    </ligand>
</feature>
<evidence type="ECO:0008006" key="5">
    <source>
        <dbReference type="Google" id="ProtNLM"/>
    </source>
</evidence>
<dbReference type="InterPro" id="IPR005502">
    <property type="entry name" value="Ribosyl_crysJ1"/>
</dbReference>
<dbReference type="PANTHER" id="PTHR16222">
    <property type="entry name" value="ADP-RIBOSYLGLYCOHYDROLASE"/>
    <property type="match status" value="1"/>
</dbReference>
<dbReference type="Pfam" id="PF03747">
    <property type="entry name" value="ADP_ribosyl_GH"/>
    <property type="match status" value="1"/>
</dbReference>
<protein>
    <recommendedName>
        <fullName evidence="5">ADP-ribosylglycohydrolase</fullName>
    </recommendedName>
</protein>
<dbReference type="AlphaFoldDB" id="A0A814JQP0"/>
<keyword evidence="1" id="KW-0479">Metal-binding</keyword>
<dbReference type="Proteomes" id="UP000663829">
    <property type="component" value="Unassembled WGS sequence"/>
</dbReference>
<evidence type="ECO:0000313" key="2">
    <source>
        <dbReference type="EMBL" id="CAF1042435.1"/>
    </source>
</evidence>
<feature type="binding site" evidence="1">
    <location>
        <position position="328"/>
    </location>
    <ligand>
        <name>Mg(2+)</name>
        <dbReference type="ChEBI" id="CHEBI:18420"/>
        <label>1</label>
    </ligand>
</feature>
<sequence>MADGTSTEWLDEIGQKPEDMSLKHPEYERNVALHKKIYGSMLAMAIGDAFGACVEFRPHSYMVAYPLRNLRGGGTWGLKAGQWTDDTSMALCLAASLIVKKCFNPYDQLVRYSWWYKHGYMSSTGKCFDIGKATKDSLQEFSRRQQSFAHQNQISKKSLDFLSDGCVDKFENDMKTACSIPGVAGNGALMRLAPLPLFFHRYPSDAVFYAGKSALLTHGDRKASDACRYYAALICAAFHGFKKDKLLNKKFYKNVSRLGWFGNDPLHQEIINIAEGSFKKRKGYDDGIRAGGYVIKALEAALWAFWSDKESFEKGVLLAVNLGDDTDTIAAIYGQLAGAVYGYDRLPSEWEDIN</sequence>
<dbReference type="InterPro" id="IPR050792">
    <property type="entry name" value="ADP-ribosylglycohydrolase"/>
</dbReference>
<comment type="caution">
    <text evidence="2">The sequence shown here is derived from an EMBL/GenBank/DDBJ whole genome shotgun (WGS) entry which is preliminary data.</text>
</comment>
<gene>
    <name evidence="2" type="ORF">GPM918_LOCUS15848</name>
    <name evidence="3" type="ORF">SRO942_LOCUS15848</name>
</gene>
<accession>A0A814JQP0</accession>
<evidence type="ECO:0000256" key="1">
    <source>
        <dbReference type="PIRSR" id="PIRSR605502-1"/>
    </source>
</evidence>
<dbReference type="EMBL" id="CAJNOQ010004052">
    <property type="protein sequence ID" value="CAF1042435.1"/>
    <property type="molecule type" value="Genomic_DNA"/>
</dbReference>
<dbReference type="InterPro" id="IPR036705">
    <property type="entry name" value="Ribosyl_crysJ1_sf"/>
</dbReference>
<feature type="binding site" evidence="1">
    <location>
        <position position="325"/>
    </location>
    <ligand>
        <name>Mg(2+)</name>
        <dbReference type="ChEBI" id="CHEBI:18420"/>
        <label>1</label>
    </ligand>
</feature>
<feature type="binding site" evidence="1">
    <location>
        <position position="327"/>
    </location>
    <ligand>
        <name>Mg(2+)</name>
        <dbReference type="ChEBI" id="CHEBI:18420"/>
        <label>1</label>
    </ligand>
</feature>
<feature type="binding site" evidence="1">
    <location>
        <position position="85"/>
    </location>
    <ligand>
        <name>Mg(2+)</name>
        <dbReference type="ChEBI" id="CHEBI:18420"/>
        <label>1</label>
    </ligand>
</feature>
<organism evidence="2 4">
    <name type="scientific">Didymodactylos carnosus</name>
    <dbReference type="NCBI Taxonomy" id="1234261"/>
    <lineage>
        <taxon>Eukaryota</taxon>
        <taxon>Metazoa</taxon>
        <taxon>Spiralia</taxon>
        <taxon>Gnathifera</taxon>
        <taxon>Rotifera</taxon>
        <taxon>Eurotatoria</taxon>
        <taxon>Bdelloidea</taxon>
        <taxon>Philodinida</taxon>
        <taxon>Philodinidae</taxon>
        <taxon>Didymodactylos</taxon>
    </lineage>
</organism>
<proteinExistence type="predicted"/>
<name>A0A814JQP0_9BILA</name>
<dbReference type="SUPFAM" id="SSF101478">
    <property type="entry name" value="ADP-ribosylglycohydrolase"/>
    <property type="match status" value="1"/>
</dbReference>
<evidence type="ECO:0000313" key="4">
    <source>
        <dbReference type="Proteomes" id="UP000663829"/>
    </source>
</evidence>
<dbReference type="Gene3D" id="1.10.4080.10">
    <property type="entry name" value="ADP-ribosylation/Crystallin J1"/>
    <property type="match status" value="1"/>
</dbReference>
<dbReference type="Proteomes" id="UP000681722">
    <property type="component" value="Unassembled WGS sequence"/>
</dbReference>
<comment type="cofactor">
    <cofactor evidence="1">
        <name>Mg(2+)</name>
        <dbReference type="ChEBI" id="CHEBI:18420"/>
    </cofactor>
    <text evidence="1">Binds 2 magnesium ions per subunit.</text>
</comment>
<keyword evidence="1" id="KW-0460">Magnesium</keyword>